<dbReference type="Pfam" id="PF01841">
    <property type="entry name" value="Transglut_core"/>
    <property type="match status" value="1"/>
</dbReference>
<keyword evidence="2" id="KW-0645">Protease</keyword>
<name>A0A2T4ZIK8_9HYPH</name>
<dbReference type="OrthoDB" id="5438043at2"/>
<keyword evidence="3" id="KW-1185">Reference proteome</keyword>
<evidence type="ECO:0000259" key="1">
    <source>
        <dbReference type="SMART" id="SM00460"/>
    </source>
</evidence>
<keyword evidence="2" id="KW-0378">Hydrolase</keyword>
<accession>A0A2T4ZIK8</accession>
<protein>
    <submittedName>
        <fullName evidence="2">Transglutaminase-like putative cysteine protease</fullName>
    </submittedName>
</protein>
<proteinExistence type="predicted"/>
<dbReference type="Proteomes" id="UP000241808">
    <property type="component" value="Unassembled WGS sequence"/>
</dbReference>
<dbReference type="RefSeq" id="WP_108174266.1">
    <property type="nucleotide sequence ID" value="NZ_PZZL01000001.1"/>
</dbReference>
<dbReference type="GO" id="GO:0008233">
    <property type="term" value="F:peptidase activity"/>
    <property type="evidence" value="ECO:0007669"/>
    <property type="project" value="UniProtKB-KW"/>
</dbReference>
<dbReference type="PANTHER" id="PTHR33490:SF12">
    <property type="entry name" value="BLL5557 PROTEIN"/>
    <property type="match status" value="1"/>
</dbReference>
<organism evidence="2 3">
    <name type="scientific">Phreatobacter oligotrophus</name>
    <dbReference type="NCBI Taxonomy" id="1122261"/>
    <lineage>
        <taxon>Bacteria</taxon>
        <taxon>Pseudomonadati</taxon>
        <taxon>Pseudomonadota</taxon>
        <taxon>Alphaproteobacteria</taxon>
        <taxon>Hyphomicrobiales</taxon>
        <taxon>Phreatobacteraceae</taxon>
        <taxon>Phreatobacter</taxon>
    </lineage>
</organism>
<comment type="caution">
    <text evidence="2">The sequence shown here is derived from an EMBL/GenBank/DDBJ whole genome shotgun (WGS) entry which is preliminary data.</text>
</comment>
<reference evidence="2 3" key="1">
    <citation type="submission" date="2018-04" db="EMBL/GenBank/DDBJ databases">
        <title>Genomic Encyclopedia of Archaeal and Bacterial Type Strains, Phase II (KMG-II): from individual species to whole genera.</title>
        <authorList>
            <person name="Goeker M."/>
        </authorList>
    </citation>
    <scope>NUCLEOTIDE SEQUENCE [LARGE SCALE GENOMIC DNA]</scope>
    <source>
        <strain evidence="2 3">DSM 25521</strain>
    </source>
</reference>
<evidence type="ECO:0000313" key="2">
    <source>
        <dbReference type="EMBL" id="PTM61822.1"/>
    </source>
</evidence>
<sequence>MRIDVTTRLVYDLPAETHMLALVQAARTADQSILSERLVVAPESLAEEVDGEGLRWLRGQIGGRLELTYTATIDNGARRLLPPSAVQVSRSDLPLAVLPYLLPSRFCPSDLFLRFAAREFGPHGDGVARVMAVADWIAAHVDYVAGVSTAESDAAHTFTLRAGVCRDFAHLGITLCRALGIPARAVSCYAVDLDPPDFHAVMEVFLGHDWWLVDLTRLAPVEGLVRIGHGRDAADIAFLTTDGPCELVQQQIAATATPG</sequence>
<dbReference type="EMBL" id="PZZL01000001">
    <property type="protein sequence ID" value="PTM61822.1"/>
    <property type="molecule type" value="Genomic_DNA"/>
</dbReference>
<dbReference type="SUPFAM" id="SSF54001">
    <property type="entry name" value="Cysteine proteinases"/>
    <property type="match status" value="1"/>
</dbReference>
<evidence type="ECO:0000313" key="3">
    <source>
        <dbReference type="Proteomes" id="UP000241808"/>
    </source>
</evidence>
<dbReference type="Gene3D" id="2.60.40.2250">
    <property type="match status" value="1"/>
</dbReference>
<dbReference type="InterPro" id="IPR002931">
    <property type="entry name" value="Transglutaminase-like"/>
</dbReference>
<dbReference type="InterPro" id="IPR038765">
    <property type="entry name" value="Papain-like_cys_pep_sf"/>
</dbReference>
<gene>
    <name evidence="2" type="ORF">C8P69_101493</name>
</gene>
<dbReference type="GO" id="GO:0006508">
    <property type="term" value="P:proteolysis"/>
    <property type="evidence" value="ECO:0007669"/>
    <property type="project" value="UniProtKB-KW"/>
</dbReference>
<dbReference type="Gene3D" id="3.10.620.30">
    <property type="match status" value="1"/>
</dbReference>
<feature type="domain" description="Transglutaminase-like" evidence="1">
    <location>
        <begin position="157"/>
        <end position="217"/>
    </location>
</feature>
<dbReference type="PANTHER" id="PTHR33490">
    <property type="entry name" value="BLR5614 PROTEIN-RELATED"/>
    <property type="match status" value="1"/>
</dbReference>
<dbReference type="SMART" id="SM00460">
    <property type="entry name" value="TGc"/>
    <property type="match status" value="1"/>
</dbReference>
<dbReference type="AlphaFoldDB" id="A0A2T4ZIK8"/>